<name>A0ABW2PZ06_9BACL</name>
<accession>A0ABW2PZ06</accession>
<evidence type="ECO:0000313" key="1">
    <source>
        <dbReference type="EMBL" id="MFC7394404.1"/>
    </source>
</evidence>
<protein>
    <submittedName>
        <fullName evidence="1">YheC/YheD family protein</fullName>
    </submittedName>
</protein>
<organism evidence="1 2">
    <name type="scientific">Scopulibacillus cellulosilyticus</name>
    <dbReference type="NCBI Taxonomy" id="2665665"/>
    <lineage>
        <taxon>Bacteria</taxon>
        <taxon>Bacillati</taxon>
        <taxon>Bacillota</taxon>
        <taxon>Bacilli</taxon>
        <taxon>Bacillales</taxon>
        <taxon>Sporolactobacillaceae</taxon>
        <taxon>Scopulibacillus</taxon>
    </lineage>
</organism>
<evidence type="ECO:0000313" key="2">
    <source>
        <dbReference type="Proteomes" id="UP001596505"/>
    </source>
</evidence>
<dbReference type="RefSeq" id="WP_380967730.1">
    <property type="nucleotide sequence ID" value="NZ_JBHTCO010000020.1"/>
</dbReference>
<comment type="caution">
    <text evidence="1">The sequence shown here is derived from an EMBL/GenBank/DDBJ whole genome shotgun (WGS) entry which is preliminary data.</text>
</comment>
<dbReference type="EMBL" id="JBHTCO010000020">
    <property type="protein sequence ID" value="MFC7394404.1"/>
    <property type="molecule type" value="Genomic_DNA"/>
</dbReference>
<dbReference type="Proteomes" id="UP001596505">
    <property type="component" value="Unassembled WGS sequence"/>
</dbReference>
<dbReference type="Pfam" id="PF14398">
    <property type="entry name" value="ATPgrasp_YheCD"/>
    <property type="match status" value="1"/>
</dbReference>
<dbReference type="InterPro" id="IPR026838">
    <property type="entry name" value="YheC/D"/>
</dbReference>
<sequence>MDNFNEYLPLIGICVSEEKRLMCELVERRIKKFLGKANFIRFYIEDLDFEMLQVKGDVFEKDTKEWKEGIFPFPDAIYVQCHIDQEVLKQIEEVIGKKVFNNFIFDKWEGWSLLAKDHLLRDNLPVTVILESKMDLKQCLFMYQDIMLKPVDVSKGHSSRGIFRVKLKKDGKIKVFFAKRLKMKEKEFSSFKDFFNWFSGKTSAKDYIIQQSIQTVTRGENITDIRLNMNKNAKGKWKVSCLLFRVAANGSHMIPKTATALTIENLIKVYPQDKIKWEEIEKSIILLGHKICHVFEQQGYHMANLGIDLGLDGSGHLWIFEVNPLPFPLDGTVKDHSLTKPIEYALSLVSK</sequence>
<gene>
    <name evidence="1" type="ORF">ACFQRG_15710</name>
</gene>
<keyword evidence="2" id="KW-1185">Reference proteome</keyword>
<proteinExistence type="predicted"/>
<reference evidence="2" key="1">
    <citation type="journal article" date="2019" name="Int. J. Syst. Evol. Microbiol.">
        <title>The Global Catalogue of Microorganisms (GCM) 10K type strain sequencing project: providing services to taxonomists for standard genome sequencing and annotation.</title>
        <authorList>
            <consortium name="The Broad Institute Genomics Platform"/>
            <consortium name="The Broad Institute Genome Sequencing Center for Infectious Disease"/>
            <person name="Wu L."/>
            <person name="Ma J."/>
        </authorList>
    </citation>
    <scope>NUCLEOTIDE SEQUENCE [LARGE SCALE GENOMIC DNA]</scope>
    <source>
        <strain evidence="2">CGMCC 1.16305</strain>
    </source>
</reference>
<dbReference type="SUPFAM" id="SSF56059">
    <property type="entry name" value="Glutathione synthetase ATP-binding domain-like"/>
    <property type="match status" value="1"/>
</dbReference>